<dbReference type="EMBL" id="CP097502">
    <property type="protein sequence ID" value="URD72179.1"/>
    <property type="molecule type" value="Genomic_DNA"/>
</dbReference>
<gene>
    <name evidence="1" type="ORF">MUK42_37388</name>
</gene>
<dbReference type="Proteomes" id="UP001055439">
    <property type="component" value="Chromosome 1"/>
</dbReference>
<organism evidence="1 2">
    <name type="scientific">Musa troglodytarum</name>
    <name type="common">fe'i banana</name>
    <dbReference type="NCBI Taxonomy" id="320322"/>
    <lineage>
        <taxon>Eukaryota</taxon>
        <taxon>Viridiplantae</taxon>
        <taxon>Streptophyta</taxon>
        <taxon>Embryophyta</taxon>
        <taxon>Tracheophyta</taxon>
        <taxon>Spermatophyta</taxon>
        <taxon>Magnoliopsida</taxon>
        <taxon>Liliopsida</taxon>
        <taxon>Zingiberales</taxon>
        <taxon>Musaceae</taxon>
        <taxon>Musa</taxon>
    </lineage>
</organism>
<reference evidence="1" key="1">
    <citation type="submission" date="2022-05" db="EMBL/GenBank/DDBJ databases">
        <title>The Musa troglodytarum L. genome provides insights into the mechanism of non-climacteric behaviour and enrichment of carotenoids.</title>
        <authorList>
            <person name="Wang J."/>
        </authorList>
    </citation>
    <scope>NUCLEOTIDE SEQUENCE</scope>
    <source>
        <tissue evidence="1">Leaf</tissue>
    </source>
</reference>
<dbReference type="AlphaFoldDB" id="A0A9E7J8R2"/>
<evidence type="ECO:0000313" key="1">
    <source>
        <dbReference type="EMBL" id="URD72179.1"/>
    </source>
</evidence>
<keyword evidence="2" id="KW-1185">Reference proteome</keyword>
<protein>
    <submittedName>
        <fullName evidence="1">Uncharacterized protein</fullName>
    </submittedName>
</protein>
<proteinExistence type="predicted"/>
<accession>A0A9E7J8R2</accession>
<name>A0A9E7J8R2_9LILI</name>
<sequence length="39" mass="4292">MLFSHKNGVSTLDLEMPRMCMCLEAWMGCPICAASLLST</sequence>
<evidence type="ECO:0000313" key="2">
    <source>
        <dbReference type="Proteomes" id="UP001055439"/>
    </source>
</evidence>